<dbReference type="RefSeq" id="WP_119448100.1">
    <property type="nucleotide sequence ID" value="NZ_QWMU01000002.1"/>
</dbReference>
<gene>
    <name evidence="2" type="ORF">D6C19_01075</name>
</gene>
<evidence type="ECO:0000313" key="2">
    <source>
        <dbReference type="EMBL" id="RXV75485.1"/>
    </source>
</evidence>
<dbReference type="AlphaFoldDB" id="A0A4Q2AZK4"/>
<protein>
    <recommendedName>
        <fullName evidence="1">RamC N-terminal domain-containing protein</fullName>
    </recommendedName>
</protein>
<dbReference type="Proteomes" id="UP000289316">
    <property type="component" value="Unassembled WGS sequence"/>
</dbReference>
<sequence length="199" mass="23025">MYPINKIPISYEHNGWCGSNFYLLPHQGWKIHVSATIQNYQTVLNHVAFLSQKLKFSFKYASSISLINSLLDIHGSRINGGKLITIYPQNKEHCSRLLYDLYRFLKNFSGPIILTDAQFKGTTNISYRYGLFVATEEKNYLYCNGKKYLDKKEPYFLLPPFIDTDPFAKDALDPIKPNTLWDNISLDYAIQFSLGDNMK</sequence>
<name>A0A4Q2AZK4_9LACO</name>
<dbReference type="Pfam" id="PF25816">
    <property type="entry name" value="RamC_N"/>
    <property type="match status" value="1"/>
</dbReference>
<feature type="domain" description="RamC N-terminal" evidence="1">
    <location>
        <begin position="24"/>
        <end position="173"/>
    </location>
</feature>
<dbReference type="InterPro" id="IPR057929">
    <property type="entry name" value="RamC_N"/>
</dbReference>
<comment type="caution">
    <text evidence="2">The sequence shown here is derived from an EMBL/GenBank/DDBJ whole genome shotgun (WGS) entry which is preliminary data.</text>
</comment>
<evidence type="ECO:0000313" key="3">
    <source>
        <dbReference type="Proteomes" id="UP000289316"/>
    </source>
</evidence>
<dbReference type="OrthoDB" id="2329859at2"/>
<proteinExistence type="predicted"/>
<evidence type="ECO:0000259" key="1">
    <source>
        <dbReference type="Pfam" id="PF25816"/>
    </source>
</evidence>
<organism evidence="2 3">
    <name type="scientific">Ligilactobacillus murinus</name>
    <dbReference type="NCBI Taxonomy" id="1622"/>
    <lineage>
        <taxon>Bacteria</taxon>
        <taxon>Bacillati</taxon>
        <taxon>Bacillota</taxon>
        <taxon>Bacilli</taxon>
        <taxon>Lactobacillales</taxon>
        <taxon>Lactobacillaceae</taxon>
        <taxon>Ligilactobacillus</taxon>
    </lineage>
</organism>
<accession>A0A4Q2AZK4</accession>
<dbReference type="EMBL" id="QZFR01000003">
    <property type="protein sequence ID" value="RXV75485.1"/>
    <property type="molecule type" value="Genomic_DNA"/>
</dbReference>
<reference evidence="2 3" key="1">
    <citation type="submission" date="2018-09" db="EMBL/GenBank/DDBJ databases">
        <title>Murine metabolic-syndrome-specific gut microbial biobank.</title>
        <authorList>
            <person name="Liu C."/>
        </authorList>
    </citation>
    <scope>NUCLEOTIDE SEQUENCE [LARGE SCALE GENOMIC DNA]</scope>
    <source>
        <strain evidence="2 3">C-30</strain>
    </source>
</reference>